<dbReference type="OrthoDB" id="1804088at2"/>
<gene>
    <name evidence="2" type="ORF">SAMN05421642_12346</name>
</gene>
<evidence type="ECO:0008006" key="4">
    <source>
        <dbReference type="Google" id="ProtNLM"/>
    </source>
</evidence>
<protein>
    <recommendedName>
        <fullName evidence="4">DUF935 family protein</fullName>
    </recommendedName>
</protein>
<evidence type="ECO:0000256" key="1">
    <source>
        <dbReference type="SAM" id="MobiDB-lite"/>
    </source>
</evidence>
<dbReference type="Pfam" id="PF06074">
    <property type="entry name" value="Portal_Mu"/>
    <property type="match status" value="1"/>
</dbReference>
<organism evidence="2 3">
    <name type="scientific">Rhodococcoides kyotonense</name>
    <dbReference type="NCBI Taxonomy" id="398843"/>
    <lineage>
        <taxon>Bacteria</taxon>
        <taxon>Bacillati</taxon>
        <taxon>Actinomycetota</taxon>
        <taxon>Actinomycetes</taxon>
        <taxon>Mycobacteriales</taxon>
        <taxon>Nocardiaceae</taxon>
        <taxon>Rhodococcoides</taxon>
    </lineage>
</organism>
<sequence length="514" mass="57483">MAARKKPLELNVSGIQIFNGVITGDEYRPELRGRQLMRTIEEMRRGDATVHAGLMAVKQPIIAADYYAEAGGDDAVDEQAKELIDFNFAQVLNWKAVLTKMPTMLEFGFSVAELVFDWRNVNGTDRIVLSKIAYRKQTTIEKWTQEDGTPGIVQCKTDGTSVSIPDEKLLVLTHQQEGDNWMGVSMLRSAYQNWYFKKNFYQMEAVKHERQALGVVKIKFPKNAKEIDKENARRAAMNVRANEQAFIKEPEGFDINFMDMMARTTSDPTNAINHHDRQILKNMAVQYIDIGSSGSSGSFAASNDQRELLEQQDQAIAEQIAAEINEKVVKAIIDMNFTVTDYPKWKVDRIAKDSVETLSDAVAKMTTAKLLTPTNEDEAHVRKVLHFPDMPEDLEVDRTIKKTEAKDKDAADDVEGSEEAEKTKVDASRKPVKRIAASVSSKDFAGLHEGLGIDTKNLGCIMLNAEALEVTKHVEDGEADLIPPTDDGLHQRGAVAERRAHVTLLFGLLRNGNI</sequence>
<dbReference type="EMBL" id="FZOW01000023">
    <property type="protein sequence ID" value="SNT46688.1"/>
    <property type="molecule type" value="Genomic_DNA"/>
</dbReference>
<accession>A0A239MXJ2</accession>
<feature type="region of interest" description="Disordered" evidence="1">
    <location>
        <begin position="404"/>
        <end position="428"/>
    </location>
</feature>
<name>A0A239MXJ2_9NOCA</name>
<proteinExistence type="predicted"/>
<dbReference type="InterPro" id="IPR009279">
    <property type="entry name" value="Portal_Mu"/>
</dbReference>
<dbReference type="AlphaFoldDB" id="A0A239MXJ2"/>
<keyword evidence="3" id="KW-1185">Reference proteome</keyword>
<dbReference type="Proteomes" id="UP000198327">
    <property type="component" value="Unassembled WGS sequence"/>
</dbReference>
<feature type="compositionally biased region" description="Basic and acidic residues" evidence="1">
    <location>
        <begin position="419"/>
        <end position="428"/>
    </location>
</feature>
<evidence type="ECO:0000313" key="3">
    <source>
        <dbReference type="Proteomes" id="UP000198327"/>
    </source>
</evidence>
<reference evidence="3" key="1">
    <citation type="submission" date="2017-06" db="EMBL/GenBank/DDBJ databases">
        <authorList>
            <person name="Varghese N."/>
            <person name="Submissions S."/>
        </authorList>
    </citation>
    <scope>NUCLEOTIDE SEQUENCE [LARGE SCALE GENOMIC DNA]</scope>
    <source>
        <strain evidence="3">JCM 23211</strain>
    </source>
</reference>
<evidence type="ECO:0000313" key="2">
    <source>
        <dbReference type="EMBL" id="SNT46688.1"/>
    </source>
</evidence>
<dbReference type="RefSeq" id="WP_089251857.1">
    <property type="nucleotide sequence ID" value="NZ_FZOW01000023.1"/>
</dbReference>